<accession>A0A8S9YGV7</accession>
<dbReference type="OrthoDB" id="444135at2759"/>
<evidence type="ECO:0000313" key="3">
    <source>
        <dbReference type="Proteomes" id="UP000822476"/>
    </source>
</evidence>
<dbReference type="AlphaFoldDB" id="A0A8S9YGV7"/>
<reference evidence="2" key="1">
    <citation type="submission" date="2019-07" db="EMBL/GenBank/DDBJ databases">
        <title>Annotation for the trematode Paragonimus miyazaki's.</title>
        <authorList>
            <person name="Choi Y.-J."/>
        </authorList>
    </citation>
    <scope>NUCLEOTIDE SEQUENCE</scope>
    <source>
        <strain evidence="2">Japan</strain>
    </source>
</reference>
<evidence type="ECO:0000259" key="1">
    <source>
        <dbReference type="Pfam" id="PF22935"/>
    </source>
</evidence>
<proteinExistence type="predicted"/>
<organism evidence="2 3">
    <name type="scientific">Paragonimus skrjabini miyazakii</name>
    <dbReference type="NCBI Taxonomy" id="59628"/>
    <lineage>
        <taxon>Eukaryota</taxon>
        <taxon>Metazoa</taxon>
        <taxon>Spiralia</taxon>
        <taxon>Lophotrochozoa</taxon>
        <taxon>Platyhelminthes</taxon>
        <taxon>Trematoda</taxon>
        <taxon>Digenea</taxon>
        <taxon>Plagiorchiida</taxon>
        <taxon>Troglotremata</taxon>
        <taxon>Troglotrematidae</taxon>
        <taxon>Paragonimus</taxon>
    </lineage>
</organism>
<name>A0A8S9YGV7_9TREM</name>
<evidence type="ECO:0000313" key="2">
    <source>
        <dbReference type="EMBL" id="KAF7233870.1"/>
    </source>
</evidence>
<dbReference type="Pfam" id="PF22935">
    <property type="entry name" value="RM44_endonuclase"/>
    <property type="match status" value="1"/>
</dbReference>
<comment type="caution">
    <text evidence="2">The sequence shown here is derived from an EMBL/GenBank/DDBJ whole genome shotgun (WGS) entry which is preliminary data.</text>
</comment>
<dbReference type="Proteomes" id="UP000822476">
    <property type="component" value="Unassembled WGS sequence"/>
</dbReference>
<protein>
    <recommendedName>
        <fullName evidence="1">Large ribosomal subunit protein mL44 endonuclease domain-containing protein</fullName>
    </recommendedName>
</protein>
<dbReference type="EMBL" id="JTDE01016777">
    <property type="protein sequence ID" value="KAF7233870.1"/>
    <property type="molecule type" value="Genomic_DNA"/>
</dbReference>
<keyword evidence="3" id="KW-1185">Reference proteome</keyword>
<feature type="domain" description="Large ribosomal subunit protein mL44 endonuclease" evidence="1">
    <location>
        <begin position="52"/>
        <end position="104"/>
    </location>
</feature>
<gene>
    <name evidence="2" type="ORF">EG68_12590</name>
</gene>
<dbReference type="InterPro" id="IPR055189">
    <property type="entry name" value="RM44_endonuclase"/>
</dbReference>
<sequence length="113" mass="13169">MRLFNSVGILVPVVRYIRVARWVRPYLRDLYYRRLDIGPEPYRPRSIWPTWNFDAELSAFCHRINEQLPPSKLAVALIDKSYVAFTKSSSPEDRNYANNVEYANAGNLTGTFL</sequence>